<comment type="caution">
    <text evidence="3">The sequence shown here is derived from an EMBL/GenBank/DDBJ whole genome shotgun (WGS) entry which is preliminary data.</text>
</comment>
<proteinExistence type="predicted"/>
<name>A0ABP9XW00_9FUNG</name>
<gene>
    <name evidence="3" type="ORF">HPULCUR_004360</name>
</gene>
<keyword evidence="1" id="KW-0479">Metal-binding</keyword>
<evidence type="ECO:0000256" key="1">
    <source>
        <dbReference type="PROSITE-ProRule" id="PRU00047"/>
    </source>
</evidence>
<accession>A0ABP9XW00</accession>
<evidence type="ECO:0000313" key="4">
    <source>
        <dbReference type="Proteomes" id="UP001476247"/>
    </source>
</evidence>
<dbReference type="SUPFAM" id="SSF57756">
    <property type="entry name" value="Retrovirus zinc finger-like domains"/>
    <property type="match status" value="1"/>
</dbReference>
<dbReference type="Proteomes" id="UP001476247">
    <property type="component" value="Unassembled WGS sequence"/>
</dbReference>
<keyword evidence="4" id="KW-1185">Reference proteome</keyword>
<feature type="domain" description="CCHC-type" evidence="2">
    <location>
        <begin position="95"/>
        <end position="110"/>
    </location>
</feature>
<dbReference type="EMBL" id="BAABUJ010000011">
    <property type="protein sequence ID" value="GAA5798951.1"/>
    <property type="molecule type" value="Genomic_DNA"/>
</dbReference>
<protein>
    <recommendedName>
        <fullName evidence="2">CCHC-type domain-containing protein</fullName>
    </recommendedName>
</protein>
<reference evidence="3 4" key="1">
    <citation type="submission" date="2024-04" db="EMBL/GenBank/DDBJ databases">
        <title>genome sequences of Mucor flavus KT1a and Helicostylum pulchrum KT1b strains isolation_sourced from the surface of a dry-aged beef.</title>
        <authorList>
            <person name="Toyotome T."/>
            <person name="Hosono M."/>
            <person name="Torimaru M."/>
            <person name="Fukuda K."/>
            <person name="Mikami N."/>
        </authorList>
    </citation>
    <scope>NUCLEOTIDE SEQUENCE [LARGE SCALE GENOMIC DNA]</scope>
    <source>
        <strain evidence="3 4">KT1b</strain>
    </source>
</reference>
<dbReference type="PROSITE" id="PS50158">
    <property type="entry name" value="ZF_CCHC"/>
    <property type="match status" value="1"/>
</dbReference>
<evidence type="ECO:0000313" key="3">
    <source>
        <dbReference type="EMBL" id="GAA5798951.1"/>
    </source>
</evidence>
<dbReference type="InterPro" id="IPR036875">
    <property type="entry name" value="Znf_CCHC_sf"/>
</dbReference>
<dbReference type="InterPro" id="IPR001878">
    <property type="entry name" value="Znf_CCHC"/>
</dbReference>
<evidence type="ECO:0000259" key="2">
    <source>
        <dbReference type="PROSITE" id="PS50158"/>
    </source>
</evidence>
<organism evidence="3 4">
    <name type="scientific">Helicostylum pulchrum</name>
    <dbReference type="NCBI Taxonomy" id="562976"/>
    <lineage>
        <taxon>Eukaryota</taxon>
        <taxon>Fungi</taxon>
        <taxon>Fungi incertae sedis</taxon>
        <taxon>Mucoromycota</taxon>
        <taxon>Mucoromycotina</taxon>
        <taxon>Mucoromycetes</taxon>
        <taxon>Mucorales</taxon>
        <taxon>Mucorineae</taxon>
        <taxon>Mucoraceae</taxon>
        <taxon>Helicostylum</taxon>
    </lineage>
</organism>
<sequence>MELVMNGPIKLSGTLLIDKNEILSTLRETMSHLGEIIDLGLYHKSDMGWFMGTGYAILRQDPENNYSTLSHKLPWGDTGAFFHATFPDMPACILCFACDQFGHRQAECPRSRNVKSKFRAPKKPRKTPTTSETIMPASIELQKSKYAPTVAARVTTLILFTITNTVFTHDSSDEDFTPNNLEEEKSDVDLEDSDEEMAYSQTSSANNIPNVEEPTIEHFNDDMNLDWTQNQSPPINFTFQHLNTSPHITPSRAPSLRMYVSDPP</sequence>
<keyword evidence="1" id="KW-0863">Zinc-finger</keyword>
<keyword evidence="1" id="KW-0862">Zinc</keyword>